<dbReference type="Gene3D" id="3.40.190.10">
    <property type="entry name" value="Periplasmic binding protein-like II"/>
    <property type="match status" value="2"/>
</dbReference>
<dbReference type="EMBL" id="CAJQZC010000015">
    <property type="protein sequence ID" value="CAG4924346.1"/>
    <property type="molecule type" value="Genomic_DNA"/>
</dbReference>
<evidence type="ECO:0000256" key="5">
    <source>
        <dbReference type="ARBA" id="ARBA00022729"/>
    </source>
</evidence>
<name>A0A9N8S1N4_9BURK</name>
<evidence type="ECO:0000256" key="3">
    <source>
        <dbReference type="ARBA" id="ARBA00022475"/>
    </source>
</evidence>
<keyword evidence="6" id="KW-0472">Membrane</keyword>
<keyword evidence="5" id="KW-0732">Signal</keyword>
<evidence type="ECO:0000256" key="2">
    <source>
        <dbReference type="ARBA" id="ARBA00022448"/>
    </source>
</evidence>
<dbReference type="SUPFAM" id="SSF53850">
    <property type="entry name" value="Periplasmic binding protein-like II"/>
    <property type="match status" value="1"/>
</dbReference>
<dbReference type="CDD" id="cd13553">
    <property type="entry name" value="PBP2_NrtA_CpmA_like"/>
    <property type="match status" value="1"/>
</dbReference>
<evidence type="ECO:0000256" key="4">
    <source>
        <dbReference type="ARBA" id="ARBA00022519"/>
    </source>
</evidence>
<evidence type="ECO:0000256" key="6">
    <source>
        <dbReference type="ARBA" id="ARBA00023136"/>
    </source>
</evidence>
<dbReference type="AlphaFoldDB" id="A0A9N8S1N4"/>
<gene>
    <name evidence="7" type="primary">nrtA</name>
    <name evidence="7" type="ORF">LMG31841_05374</name>
</gene>
<keyword evidence="3" id="KW-1003">Cell membrane</keyword>
<keyword evidence="8" id="KW-1185">Reference proteome</keyword>
<evidence type="ECO:0000313" key="7">
    <source>
        <dbReference type="EMBL" id="CAG4924346.1"/>
    </source>
</evidence>
<comment type="subcellular location">
    <subcellularLocation>
        <location evidence="1">Endomembrane system</location>
    </subcellularLocation>
</comment>
<dbReference type="InterPro" id="IPR044527">
    <property type="entry name" value="NrtA/CpmA_ABC-bd_dom"/>
</dbReference>
<evidence type="ECO:0000313" key="8">
    <source>
        <dbReference type="Proteomes" id="UP000789704"/>
    </source>
</evidence>
<evidence type="ECO:0000256" key="1">
    <source>
        <dbReference type="ARBA" id="ARBA00004308"/>
    </source>
</evidence>
<accession>A0A9N8S1N4</accession>
<proteinExistence type="predicted"/>
<dbReference type="PANTHER" id="PTHR30024">
    <property type="entry name" value="ALIPHATIC SULFONATES-BINDING PROTEIN-RELATED"/>
    <property type="match status" value="1"/>
</dbReference>
<dbReference type="RefSeq" id="WP_228883438.1">
    <property type="nucleotide sequence ID" value="NZ_CAJQZC010000015.1"/>
</dbReference>
<reference evidence="7" key="1">
    <citation type="submission" date="2021-04" db="EMBL/GenBank/DDBJ databases">
        <authorList>
            <person name="Vanwijnsberghe S."/>
        </authorList>
    </citation>
    <scope>NUCLEOTIDE SEQUENCE</scope>
    <source>
        <strain evidence="7">LMG 31841</strain>
    </source>
</reference>
<dbReference type="PANTHER" id="PTHR30024:SF7">
    <property type="entry name" value="NITRATE_NITRITE BINDING PROTEIN NRTA"/>
    <property type="match status" value="1"/>
</dbReference>
<protein>
    <submittedName>
        <fullName evidence="7">Nitrate/nitrite binding protein NrtA</fullName>
    </submittedName>
</protein>
<sequence length="380" mass="41277">MNASDQHSHSDAPARLEKTHLRLGFVALSDAAPLVAAKLLEFGHAHGLTLELCRQPSWAAVRDKLLSGDLDAAHALYGLVYGVQLGLGGPQTDMAVLMVLNRNGQAITVSNRLAAALDEHGTLPAALRTLGRKPVFAQTFPTGTHAMWLYYWLAAQGVHPLRDIESVVIPPPQMVGALAEERLDGLCVGDPWNAVAEAQGVGRTAAYSSEVWPDHPEKVLACRRDFVSAHPNTSRALVQTMLEACRWLDDAGHRNEIAQRLAQPELLGAPEALIAARLGTEAASATRLPVRFFEGGAVNYPRASDGVWFLTQYERWGMIAQRDDYTAIATAINQTALYREAAERMGLAVAANEAPQVLIDGRVWDAGKPETYAQRFDIRA</sequence>
<comment type="caution">
    <text evidence="7">The sequence shown here is derived from an EMBL/GenBank/DDBJ whole genome shotgun (WGS) entry which is preliminary data.</text>
</comment>
<dbReference type="Pfam" id="PF13379">
    <property type="entry name" value="NMT1_2"/>
    <property type="match status" value="1"/>
</dbReference>
<dbReference type="Proteomes" id="UP000789704">
    <property type="component" value="Unassembled WGS sequence"/>
</dbReference>
<organism evidence="7 8">
    <name type="scientific">Paraburkholderia saeva</name>
    <dbReference type="NCBI Taxonomy" id="2777537"/>
    <lineage>
        <taxon>Bacteria</taxon>
        <taxon>Pseudomonadati</taxon>
        <taxon>Pseudomonadota</taxon>
        <taxon>Betaproteobacteria</taxon>
        <taxon>Burkholderiales</taxon>
        <taxon>Burkholderiaceae</taxon>
        <taxon>Paraburkholderia</taxon>
    </lineage>
</organism>
<dbReference type="GO" id="GO:0012505">
    <property type="term" value="C:endomembrane system"/>
    <property type="evidence" value="ECO:0007669"/>
    <property type="project" value="UniProtKB-SubCell"/>
</dbReference>
<keyword evidence="4" id="KW-0997">Cell inner membrane</keyword>
<keyword evidence="2" id="KW-0813">Transport</keyword>